<protein>
    <submittedName>
        <fullName evidence="1">Uncharacterized protein</fullName>
    </submittedName>
</protein>
<organism evidence="1 2">
    <name type="scientific">Malus baccata</name>
    <name type="common">Siberian crab apple</name>
    <name type="synonym">Pyrus baccata</name>
    <dbReference type="NCBI Taxonomy" id="106549"/>
    <lineage>
        <taxon>Eukaryota</taxon>
        <taxon>Viridiplantae</taxon>
        <taxon>Streptophyta</taxon>
        <taxon>Embryophyta</taxon>
        <taxon>Tracheophyta</taxon>
        <taxon>Spermatophyta</taxon>
        <taxon>Magnoliopsida</taxon>
        <taxon>eudicotyledons</taxon>
        <taxon>Gunneridae</taxon>
        <taxon>Pentapetalae</taxon>
        <taxon>rosids</taxon>
        <taxon>fabids</taxon>
        <taxon>Rosales</taxon>
        <taxon>Rosaceae</taxon>
        <taxon>Amygdaloideae</taxon>
        <taxon>Maleae</taxon>
        <taxon>Malus</taxon>
    </lineage>
</organism>
<evidence type="ECO:0000313" key="2">
    <source>
        <dbReference type="Proteomes" id="UP000315295"/>
    </source>
</evidence>
<reference evidence="1 2" key="1">
    <citation type="journal article" date="2019" name="G3 (Bethesda)">
        <title>Sequencing of a Wild Apple (Malus baccata) Genome Unravels the Differences Between Cultivated and Wild Apple Species Regarding Disease Resistance and Cold Tolerance.</title>
        <authorList>
            <person name="Chen X."/>
        </authorList>
    </citation>
    <scope>NUCLEOTIDE SEQUENCE [LARGE SCALE GENOMIC DNA]</scope>
    <source>
        <strain evidence="2">cv. Shandingzi</strain>
        <tissue evidence="1">Leaves</tissue>
    </source>
</reference>
<gene>
    <name evidence="1" type="ORF">C1H46_021537</name>
</gene>
<keyword evidence="2" id="KW-1185">Reference proteome</keyword>
<accession>A0A540M287</accession>
<dbReference type="AlphaFoldDB" id="A0A540M287"/>
<sequence>MAHRPMKMIAAKKIEKFMSSTAIFDAMGKQYNQGYRLGLRDRFKIFHRYAVKVDVKGNWATVDYYKALPLGPLVNLFYGSFVLRII</sequence>
<proteinExistence type="predicted"/>
<evidence type="ECO:0000313" key="1">
    <source>
        <dbReference type="EMBL" id="TQD92867.1"/>
    </source>
</evidence>
<dbReference type="Proteomes" id="UP000315295">
    <property type="component" value="Unassembled WGS sequence"/>
</dbReference>
<dbReference type="EMBL" id="VIEB01000382">
    <property type="protein sequence ID" value="TQD92867.1"/>
    <property type="molecule type" value="Genomic_DNA"/>
</dbReference>
<name>A0A540M287_MALBA</name>
<comment type="caution">
    <text evidence="1">The sequence shown here is derived from an EMBL/GenBank/DDBJ whole genome shotgun (WGS) entry which is preliminary data.</text>
</comment>